<evidence type="ECO:0000256" key="9">
    <source>
        <dbReference type="SAM" id="SignalP"/>
    </source>
</evidence>
<dbReference type="OrthoDB" id="5372171at2"/>
<dbReference type="InterPro" id="IPR051906">
    <property type="entry name" value="TolC-like"/>
</dbReference>
<dbReference type="GO" id="GO:0015562">
    <property type="term" value="F:efflux transmembrane transporter activity"/>
    <property type="evidence" value="ECO:0007669"/>
    <property type="project" value="InterPro"/>
</dbReference>
<evidence type="ECO:0000256" key="3">
    <source>
        <dbReference type="ARBA" id="ARBA00022448"/>
    </source>
</evidence>
<evidence type="ECO:0000256" key="7">
    <source>
        <dbReference type="ARBA" id="ARBA00023237"/>
    </source>
</evidence>
<dbReference type="GO" id="GO:1990281">
    <property type="term" value="C:efflux pump complex"/>
    <property type="evidence" value="ECO:0007669"/>
    <property type="project" value="TreeGrafter"/>
</dbReference>
<dbReference type="PANTHER" id="PTHR30026:SF20">
    <property type="entry name" value="OUTER MEMBRANE PROTEIN TOLC"/>
    <property type="match status" value="1"/>
</dbReference>
<dbReference type="RefSeq" id="WP_096046001.1">
    <property type="nucleotide sequence ID" value="NZ_CP023275.1"/>
</dbReference>
<evidence type="ECO:0000256" key="6">
    <source>
        <dbReference type="ARBA" id="ARBA00023136"/>
    </source>
</evidence>
<evidence type="ECO:0000256" key="2">
    <source>
        <dbReference type="ARBA" id="ARBA00007613"/>
    </source>
</evidence>
<evidence type="ECO:0000256" key="4">
    <source>
        <dbReference type="ARBA" id="ARBA00022452"/>
    </source>
</evidence>
<evidence type="ECO:0000313" key="10">
    <source>
        <dbReference type="EMBL" id="ATB68847.1"/>
    </source>
</evidence>
<comment type="subcellular location">
    <subcellularLocation>
        <location evidence="1">Cell outer membrane</location>
    </subcellularLocation>
</comment>
<feature type="chain" id="PRO_5012200122" evidence="9">
    <location>
        <begin position="17"/>
        <end position="445"/>
    </location>
</feature>
<name>A0A290HBL4_9BACT</name>
<dbReference type="SUPFAM" id="SSF56954">
    <property type="entry name" value="Outer membrane efflux proteins (OEP)"/>
    <property type="match status" value="1"/>
</dbReference>
<keyword evidence="6" id="KW-0472">Membrane</keyword>
<keyword evidence="5" id="KW-0812">Transmembrane</keyword>
<gene>
    <name evidence="10" type="ORF">SJPD1_0733</name>
</gene>
<comment type="similarity">
    <text evidence="2">Belongs to the outer membrane factor (OMF) (TC 1.B.17) family.</text>
</comment>
<accession>A0A290HBL4</accession>
<dbReference type="InterPro" id="IPR003423">
    <property type="entry name" value="OMP_efflux"/>
</dbReference>
<keyword evidence="3" id="KW-0813">Transport</keyword>
<dbReference type="Proteomes" id="UP000217349">
    <property type="component" value="Chromosome"/>
</dbReference>
<dbReference type="GO" id="GO:0015288">
    <property type="term" value="F:porin activity"/>
    <property type="evidence" value="ECO:0007669"/>
    <property type="project" value="TreeGrafter"/>
</dbReference>
<organism evidence="10 11">
    <name type="scientific">Sulfurospirillum diekertiae</name>
    <dbReference type="NCBI Taxonomy" id="1854492"/>
    <lineage>
        <taxon>Bacteria</taxon>
        <taxon>Pseudomonadati</taxon>
        <taxon>Campylobacterota</taxon>
        <taxon>Epsilonproteobacteria</taxon>
        <taxon>Campylobacterales</taxon>
        <taxon>Sulfurospirillaceae</taxon>
        <taxon>Sulfurospirillum</taxon>
    </lineage>
</organism>
<keyword evidence="4" id="KW-1134">Transmembrane beta strand</keyword>
<dbReference type="AlphaFoldDB" id="A0A290HBL4"/>
<keyword evidence="7" id="KW-0998">Cell outer membrane</keyword>
<proteinExistence type="inferred from homology"/>
<evidence type="ECO:0000256" key="1">
    <source>
        <dbReference type="ARBA" id="ARBA00004442"/>
    </source>
</evidence>
<feature type="coiled-coil region" evidence="8">
    <location>
        <begin position="338"/>
        <end position="383"/>
    </location>
</feature>
<keyword evidence="8" id="KW-0175">Coiled coil</keyword>
<reference evidence="11" key="1">
    <citation type="submission" date="2017-09" db="EMBL/GenBank/DDBJ databases">
        <title>The complete genome of Sulfurospirillum sp. JPD-1.</title>
        <authorList>
            <person name="Goris T."/>
        </authorList>
    </citation>
    <scope>NUCLEOTIDE SEQUENCE [LARGE SCALE GENOMIC DNA]</scope>
    <source>
        <strain evidence="11">JPD-1</strain>
    </source>
</reference>
<evidence type="ECO:0000256" key="8">
    <source>
        <dbReference type="SAM" id="Coils"/>
    </source>
</evidence>
<dbReference type="KEGG" id="sulj:SJPD1_0733"/>
<dbReference type="Pfam" id="PF02321">
    <property type="entry name" value="OEP"/>
    <property type="match status" value="1"/>
</dbReference>
<dbReference type="Gene3D" id="1.20.1600.10">
    <property type="entry name" value="Outer membrane efflux proteins (OEP)"/>
    <property type="match status" value="1"/>
</dbReference>
<keyword evidence="9" id="KW-0732">Signal</keyword>
<feature type="signal peptide" evidence="9">
    <location>
        <begin position="1"/>
        <end position="16"/>
    </location>
</feature>
<dbReference type="GO" id="GO:0009279">
    <property type="term" value="C:cell outer membrane"/>
    <property type="evidence" value="ECO:0007669"/>
    <property type="project" value="UniProtKB-SubCell"/>
</dbReference>
<dbReference type="PANTHER" id="PTHR30026">
    <property type="entry name" value="OUTER MEMBRANE PROTEIN TOLC"/>
    <property type="match status" value="1"/>
</dbReference>
<sequence length="445" mass="50382">MKLFFLALITLGICFAQDGLSLENAITKVKANNQEIAIAKFDEQIKTLEHQAAVGQNYGSLDLSQAALRSNDALNIFGYKLQSRQATFADFGFKQFSGSNYMLAPNDLNNPSDRNHFQTKIEYTLPLYTGGKIEQYGKITKALQEMSTLDREALTLEKIYELKKSFFAISLLDNYLYNLHIIATNTTKLEATTEAMMQEGYVKKVDLLEVQSKQADVERLIKQAEANRTLLYYFISYLVGEPVTAIQGNYEEAETLLSSDERVLNDNLDIKKAAQGVEISKMNIALQESAFLPQVGAFANYGSSDEKLMNDFSKNDAYTVGLQIKLNIFNGGTDKNNLEKARVEHLKASQQLQLAKNSIALSFKQIQTQIQSHEYEIQSLKKEVELAHMIYENYAGRYAEKITSINEVLMKQSEELTKVLRLKEVQNARNEKIFELQKLASKEIQ</sequence>
<evidence type="ECO:0000313" key="11">
    <source>
        <dbReference type="Proteomes" id="UP000217349"/>
    </source>
</evidence>
<dbReference type="EMBL" id="CP023275">
    <property type="protein sequence ID" value="ATB68847.1"/>
    <property type="molecule type" value="Genomic_DNA"/>
</dbReference>
<evidence type="ECO:0000256" key="5">
    <source>
        <dbReference type="ARBA" id="ARBA00022692"/>
    </source>
</evidence>
<protein>
    <submittedName>
        <fullName evidence="10">Outer membrane efflux protein</fullName>
    </submittedName>
</protein>